<dbReference type="InterPro" id="IPR018274">
    <property type="entry name" value="PEP_util_AS"/>
</dbReference>
<dbReference type="InterPro" id="IPR015813">
    <property type="entry name" value="Pyrv/PenolPyrv_kinase-like_dom"/>
</dbReference>
<dbReference type="InterPro" id="IPR000121">
    <property type="entry name" value="PEP_util_C"/>
</dbReference>
<evidence type="ECO:0000256" key="6">
    <source>
        <dbReference type="ARBA" id="ARBA00022741"/>
    </source>
</evidence>
<dbReference type="Gene3D" id="1.20.80.30">
    <property type="match status" value="1"/>
</dbReference>
<evidence type="ECO:0000259" key="17">
    <source>
        <dbReference type="Pfam" id="PF02896"/>
    </source>
</evidence>
<evidence type="ECO:0000256" key="12">
    <source>
        <dbReference type="PIRSR" id="PIRSR000853-1"/>
    </source>
</evidence>
<dbReference type="OMA" id="MREHNPM"/>
<dbReference type="STRING" id="436017.A4S311"/>
<dbReference type="Gene3D" id="3.50.30.10">
    <property type="entry name" value="Phosphohistidine domain"/>
    <property type="match status" value="1"/>
</dbReference>
<evidence type="ECO:0000256" key="8">
    <source>
        <dbReference type="ARBA" id="ARBA00022840"/>
    </source>
</evidence>
<dbReference type="NCBIfam" id="NF004531">
    <property type="entry name" value="PRK05878.1"/>
    <property type="match status" value="1"/>
</dbReference>
<evidence type="ECO:0000256" key="4">
    <source>
        <dbReference type="ARBA" id="ARBA00022679"/>
    </source>
</evidence>
<dbReference type="Gene3D" id="3.30.470.20">
    <property type="entry name" value="ATP-grasp fold, B domain"/>
    <property type="match status" value="1"/>
</dbReference>
<keyword evidence="5 14" id="KW-0479">Metal-binding</keyword>
<feature type="active site" description="Proton donor" evidence="12">
    <location>
        <position position="835"/>
    </location>
</feature>
<dbReference type="Proteomes" id="UP000001568">
    <property type="component" value="Chromosome 9"/>
</dbReference>
<dbReference type="GO" id="GO:0005524">
    <property type="term" value="F:ATP binding"/>
    <property type="evidence" value="ECO:0007669"/>
    <property type="project" value="UniProtKB-UniRule"/>
</dbReference>
<feature type="binding site" evidence="13">
    <location>
        <position position="615"/>
    </location>
    <ligand>
        <name>substrate</name>
    </ligand>
</feature>
<keyword evidence="19" id="KW-1185">Reference proteome</keyword>
<evidence type="ECO:0000313" key="18">
    <source>
        <dbReference type="EMBL" id="ABO97925.1"/>
    </source>
</evidence>
<dbReference type="InterPro" id="IPR036637">
    <property type="entry name" value="Phosphohistidine_dom_sf"/>
</dbReference>
<accession>A4S311</accession>
<evidence type="ECO:0000256" key="10">
    <source>
        <dbReference type="ARBA" id="ARBA00048103"/>
    </source>
</evidence>
<feature type="binding site" evidence="13">
    <location>
        <position position="770"/>
    </location>
    <ligand>
        <name>substrate</name>
    </ligand>
</feature>
<dbReference type="Pfam" id="PF01326">
    <property type="entry name" value="PPDK_N"/>
    <property type="match status" value="2"/>
</dbReference>
<dbReference type="GO" id="GO:0016301">
    <property type="term" value="F:kinase activity"/>
    <property type="evidence" value="ECO:0007669"/>
    <property type="project" value="UniProtKB-UniRule"/>
</dbReference>
<feature type="domain" description="PEP-utilising enzyme C-terminal" evidence="17">
    <location>
        <begin position="518"/>
        <end position="874"/>
    </location>
</feature>
<dbReference type="InterPro" id="IPR002192">
    <property type="entry name" value="PPDK_AMP/ATP-bd"/>
</dbReference>
<keyword evidence="8" id="KW-0067">ATP-binding</keyword>
<feature type="binding site" evidence="14">
    <location>
        <position position="773"/>
    </location>
    <ligand>
        <name>Mg(2+)</name>
        <dbReference type="ChEBI" id="CHEBI:18420"/>
    </ligand>
</feature>
<comment type="catalytic activity">
    <reaction evidence="10 11">
        <text>pyruvate + phosphate + ATP = phosphoenolpyruvate + AMP + diphosphate + H(+)</text>
        <dbReference type="Rhea" id="RHEA:10756"/>
        <dbReference type="ChEBI" id="CHEBI:15361"/>
        <dbReference type="ChEBI" id="CHEBI:15378"/>
        <dbReference type="ChEBI" id="CHEBI:30616"/>
        <dbReference type="ChEBI" id="CHEBI:33019"/>
        <dbReference type="ChEBI" id="CHEBI:43474"/>
        <dbReference type="ChEBI" id="CHEBI:58702"/>
        <dbReference type="ChEBI" id="CHEBI:456215"/>
        <dbReference type="EC" id="2.7.9.1"/>
    </reaction>
</comment>
<feature type="active site" description="Tele-phosphohistidine intermediate" evidence="12">
    <location>
        <position position="449"/>
    </location>
</feature>
<keyword evidence="4" id="KW-0808">Transferase</keyword>
<dbReference type="PROSITE" id="PS00370">
    <property type="entry name" value="PEP_ENZYMES_PHOS_SITE"/>
    <property type="match status" value="1"/>
</dbReference>
<feature type="binding site" evidence="13">
    <location>
        <position position="558"/>
    </location>
    <ligand>
        <name>substrate</name>
    </ligand>
</feature>
<name>A4S311_OSTLU</name>
<dbReference type="OrthoDB" id="10340769at2759"/>
<dbReference type="InterPro" id="IPR013815">
    <property type="entry name" value="ATP_grasp_subdomain_1"/>
</dbReference>
<evidence type="ECO:0000256" key="2">
    <source>
        <dbReference type="ARBA" id="ARBA00007837"/>
    </source>
</evidence>
<dbReference type="EMBL" id="CP000589">
    <property type="protein sequence ID" value="ABO97925.1"/>
    <property type="molecule type" value="Genomic_DNA"/>
</dbReference>
<dbReference type="Gene3D" id="1.10.189.10">
    <property type="entry name" value="Pyruvate Phosphate Dikinase, domain 2"/>
    <property type="match status" value="1"/>
</dbReference>
<dbReference type="GO" id="GO:0046872">
    <property type="term" value="F:metal ion binding"/>
    <property type="evidence" value="ECO:0007669"/>
    <property type="project" value="UniProtKB-UniRule"/>
</dbReference>
<evidence type="ECO:0000313" key="19">
    <source>
        <dbReference type="Proteomes" id="UP000001568"/>
    </source>
</evidence>
<proteinExistence type="inferred from homology"/>
<evidence type="ECO:0000256" key="9">
    <source>
        <dbReference type="ARBA" id="ARBA00022842"/>
    </source>
</evidence>
<dbReference type="Gene3D" id="3.30.1490.20">
    <property type="entry name" value="ATP-grasp fold, A domain"/>
    <property type="match status" value="1"/>
</dbReference>
<dbReference type="GO" id="GO:0050242">
    <property type="term" value="F:pyruvate, phosphate dikinase activity"/>
    <property type="evidence" value="ECO:0007669"/>
    <property type="project" value="UniProtKB-UniRule"/>
</dbReference>
<dbReference type="Pfam" id="PF02896">
    <property type="entry name" value="PEP-utilizers_C"/>
    <property type="match status" value="1"/>
</dbReference>
<keyword evidence="9 14" id="KW-0460">Magnesium</keyword>
<evidence type="ECO:0000259" key="16">
    <source>
        <dbReference type="Pfam" id="PF01326"/>
    </source>
</evidence>
<reference evidence="18 19" key="1">
    <citation type="journal article" date="2007" name="Proc. Natl. Acad. Sci. U.S.A.">
        <title>The tiny eukaryote Ostreococcus provides genomic insights into the paradox of plankton speciation.</title>
        <authorList>
            <person name="Palenik B."/>
            <person name="Grimwood J."/>
            <person name="Aerts A."/>
            <person name="Rouze P."/>
            <person name="Salamov A."/>
            <person name="Putnam N."/>
            <person name="Dupont C."/>
            <person name="Jorgensen R."/>
            <person name="Derelle E."/>
            <person name="Rombauts S."/>
            <person name="Zhou K."/>
            <person name="Otillar R."/>
            <person name="Merchant S.S."/>
            <person name="Podell S."/>
            <person name="Gaasterland T."/>
            <person name="Napoli C."/>
            <person name="Gendler K."/>
            <person name="Manuell A."/>
            <person name="Tai V."/>
            <person name="Vallon O."/>
            <person name="Piganeau G."/>
            <person name="Jancek S."/>
            <person name="Heijde M."/>
            <person name="Jabbari K."/>
            <person name="Bowler C."/>
            <person name="Lohr M."/>
            <person name="Robbens S."/>
            <person name="Werner G."/>
            <person name="Dubchak I."/>
            <person name="Pazour G.J."/>
            <person name="Ren Q."/>
            <person name="Paulsen I."/>
            <person name="Delwiche C."/>
            <person name="Schmutz J."/>
            <person name="Rokhsar D."/>
            <person name="Van de Peer Y."/>
            <person name="Moreau H."/>
            <person name="Grigoriev I.V."/>
        </authorList>
    </citation>
    <scope>NUCLEOTIDE SEQUENCE [LARGE SCALE GENOMIC DNA]</scope>
    <source>
        <strain evidence="18 19">CCE9901</strain>
    </source>
</reference>
<dbReference type="SUPFAM" id="SSF56059">
    <property type="entry name" value="Glutathione synthetase ATP-binding domain-like"/>
    <property type="match status" value="1"/>
</dbReference>
<evidence type="ECO:0000256" key="1">
    <source>
        <dbReference type="ARBA" id="ARBA00001946"/>
    </source>
</evidence>
<dbReference type="PIRSF" id="PIRSF000853">
    <property type="entry name" value="PPDK"/>
    <property type="match status" value="1"/>
</dbReference>
<feature type="binding site" evidence="13">
    <location>
        <position position="773"/>
    </location>
    <ligand>
        <name>substrate</name>
    </ligand>
</feature>
<evidence type="ECO:0000256" key="5">
    <source>
        <dbReference type="ARBA" id="ARBA00022723"/>
    </source>
</evidence>
<dbReference type="PANTHER" id="PTHR22931">
    <property type="entry name" value="PHOSPHOENOLPYRUVATE DIKINASE-RELATED"/>
    <property type="match status" value="1"/>
</dbReference>
<dbReference type="GeneID" id="5003840"/>
<dbReference type="AlphaFoldDB" id="A4S311"/>
<evidence type="ECO:0000256" key="14">
    <source>
        <dbReference type="PIRSR" id="PIRSR000853-3"/>
    </source>
</evidence>
<evidence type="ECO:0000256" key="3">
    <source>
        <dbReference type="ARBA" id="ARBA00011994"/>
    </source>
</evidence>
<feature type="binding site" evidence="13">
    <location>
        <position position="771"/>
    </location>
    <ligand>
        <name>substrate</name>
    </ligand>
</feature>
<gene>
    <name evidence="18" type="ORF">OSTLU_16882</name>
</gene>
<feature type="domain" description="Pyruvate phosphate dikinase AMP/ATP-binding" evidence="16">
    <location>
        <begin position="291"/>
        <end position="346"/>
    </location>
</feature>
<keyword evidence="7" id="KW-0418">Kinase</keyword>
<dbReference type="RefSeq" id="XP_001419632.1">
    <property type="nucleotide sequence ID" value="XM_001419595.1"/>
</dbReference>
<dbReference type="PROSITE" id="PS00742">
    <property type="entry name" value="PEP_ENZYMES_2"/>
    <property type="match status" value="1"/>
</dbReference>
<evidence type="ECO:0000256" key="7">
    <source>
        <dbReference type="ARBA" id="ARBA00022777"/>
    </source>
</evidence>
<dbReference type="eggNOG" id="ENOG502QREJ">
    <property type="taxonomic scope" value="Eukaryota"/>
</dbReference>
<dbReference type="SUPFAM" id="SSF52009">
    <property type="entry name" value="Phosphohistidine domain"/>
    <property type="match status" value="1"/>
</dbReference>
<dbReference type="InterPro" id="IPR008279">
    <property type="entry name" value="PEP-util_enz_mobile_dom"/>
</dbReference>
<keyword evidence="6" id="KW-0547">Nucleotide-binding</keyword>
<dbReference type="EC" id="2.7.9.1" evidence="3 11"/>
<feature type="binding site" evidence="13">
    <location>
        <position position="772"/>
    </location>
    <ligand>
        <name>substrate</name>
    </ligand>
</feature>
<dbReference type="InterPro" id="IPR010121">
    <property type="entry name" value="Pyruvate_phosphate_dikinase"/>
</dbReference>
<dbReference type="Gene3D" id="3.20.20.60">
    <property type="entry name" value="Phosphoenolpyruvate-binding domains"/>
    <property type="match status" value="1"/>
</dbReference>
<dbReference type="PANTHER" id="PTHR22931:SF9">
    <property type="entry name" value="PYRUVATE, PHOSPHATE DIKINASE 1, CHLOROPLASTIC"/>
    <property type="match status" value="1"/>
</dbReference>
<dbReference type="InterPro" id="IPR023151">
    <property type="entry name" value="PEP_util_CS"/>
</dbReference>
<feature type="binding site" evidence="13">
    <location>
        <position position="748"/>
    </location>
    <ligand>
        <name>substrate</name>
    </ligand>
</feature>
<dbReference type="InterPro" id="IPR040442">
    <property type="entry name" value="Pyrv_kinase-like_dom_sf"/>
</dbReference>
<dbReference type="NCBIfam" id="TIGR01828">
    <property type="entry name" value="pyru_phos_dikin"/>
    <property type="match status" value="1"/>
</dbReference>
<sequence>MKELLGSKGSGLAEMARLGLRVPAGFTVSTRCCERYEQSGMDFVRRELWEEVLDGVAFIEKTTKRTVFRSGCSLVAAPPLLLSVRSGAAASMPGQMDTVLNLGMNDECAQACVNAGFDARWVYDSYRRLISMFGDVVEHLPKQDFERALTKAKETNNARYDTELDAEALKLLCGEFKDIYAKHGKVFEQDAMKQLEQSVVAVLESWNTPRAVEYREINRITGLRGTAVNVQQMVFGNINDNSGAGVCFTRNPADGADETYGEYLAQSQGEDVVSGVRTPMGLKAMAESQPKAAEELESVCDALEDDFKDMLDIEFTIEDGELYILQCRVGKRTGTAGVRIATEMFAEGIISKDEALMKVNAQSLEQVLHPVFLLDAASPDYSSKIVASGLPASPGAAVGRIVFSSKEAKEYKSQGKPCILVREETSADDIGGMYAAEGILTARGGMTSHAAVVARGWGKPCVSGCGAISFKNDREIRFGTSDRTYRAGHTISINGATGEVIDAELAVAPSTIDTFLPLKTLMHWADEKRRVEIRANADTPEDAAAAIRNGAKGIGLVRTEHMFFSSTERVHAIREFIIAQDEQAQKVALEKLEKFQYEDFKGILKSAGGFPVTMRLIDPPLHEFLPSREKLREGAANEMSKYIHGKSAHDIIEIAESMREHNPMLGFRGCRLGCVKPRITRMQVHAFCRAAIDLIAEGVPVEPEIMVPLVSTVEEFHNQRDLIWDVIRDLGRENQAPPMRVQVGAMIETPRSALIAGELTRAGASFFSFGTNDLTQMTYGFSRDDSDAFVKPYKDMGILQSDPFEILDTVGVRELISIAAERARAVRPDVELGICGEHGGDPKSLVTIDALDLDYASCSPSRVLVARLAAAQAAVGGAPSKQRKRAARSHASPAA</sequence>
<protein>
    <recommendedName>
        <fullName evidence="3 11">Pyruvate, phosphate dikinase</fullName>
        <ecNumber evidence="3 11">2.7.9.1</ecNumber>
    </recommendedName>
</protein>
<feature type="binding site" evidence="14">
    <location>
        <position position="748"/>
    </location>
    <ligand>
        <name>Mg(2+)</name>
        <dbReference type="ChEBI" id="CHEBI:18420"/>
    </ligand>
</feature>
<dbReference type="HOGENOM" id="CLU_015345_0_2_1"/>
<organism evidence="18 19">
    <name type="scientific">Ostreococcus lucimarinus (strain CCE9901)</name>
    <dbReference type="NCBI Taxonomy" id="436017"/>
    <lineage>
        <taxon>Eukaryota</taxon>
        <taxon>Viridiplantae</taxon>
        <taxon>Chlorophyta</taxon>
        <taxon>Mamiellophyceae</taxon>
        <taxon>Mamiellales</taxon>
        <taxon>Bathycoccaceae</taxon>
        <taxon>Ostreococcus</taxon>
    </lineage>
</organism>
<dbReference type="SUPFAM" id="SSF51621">
    <property type="entry name" value="Phosphoenolpyruvate/pyruvate domain"/>
    <property type="match status" value="1"/>
</dbReference>
<dbReference type="Pfam" id="PF00391">
    <property type="entry name" value="PEP-utilizers"/>
    <property type="match status" value="1"/>
</dbReference>
<evidence type="ECO:0000256" key="11">
    <source>
        <dbReference type="PIRNR" id="PIRNR000853"/>
    </source>
</evidence>
<evidence type="ECO:0000256" key="13">
    <source>
        <dbReference type="PIRSR" id="PIRSR000853-2"/>
    </source>
</evidence>
<comment type="similarity">
    <text evidence="2 11">Belongs to the PEP-utilizing enzyme family.</text>
</comment>
<feature type="domain" description="Pyruvate phosphate dikinase AMP/ATP-binding" evidence="16">
    <location>
        <begin position="3"/>
        <end position="279"/>
    </location>
</feature>
<evidence type="ECO:0000259" key="15">
    <source>
        <dbReference type="Pfam" id="PF00391"/>
    </source>
</evidence>
<dbReference type="KEGG" id="olu:OSTLU_16882"/>
<dbReference type="Gramene" id="ABO97925">
    <property type="protein sequence ID" value="ABO97925"/>
    <property type="gene ID" value="OSTLU_16882"/>
</dbReference>
<feature type="domain" description="PEP-utilising enzyme mobile" evidence="15">
    <location>
        <begin position="416"/>
        <end position="498"/>
    </location>
</feature>
<comment type="cofactor">
    <cofactor evidence="1 11 14">
        <name>Mg(2+)</name>
        <dbReference type="ChEBI" id="CHEBI:18420"/>
    </cofactor>
</comment>